<dbReference type="InterPro" id="IPR013149">
    <property type="entry name" value="ADH-like_C"/>
</dbReference>
<keyword evidence="4" id="KW-0862">Zinc</keyword>
<evidence type="ECO:0000259" key="6">
    <source>
        <dbReference type="Pfam" id="PF00107"/>
    </source>
</evidence>
<accession>A0ABQ8K8M8</accession>
<dbReference type="SUPFAM" id="SSF50129">
    <property type="entry name" value="GroES-like"/>
    <property type="match status" value="1"/>
</dbReference>
<evidence type="ECO:0000256" key="2">
    <source>
        <dbReference type="ARBA" id="ARBA00008072"/>
    </source>
</evidence>
<dbReference type="Gene3D" id="3.40.50.720">
    <property type="entry name" value="NAD(P)-binding Rossmann-like Domain"/>
    <property type="match status" value="1"/>
</dbReference>
<dbReference type="SUPFAM" id="SSF51735">
    <property type="entry name" value="NAD(P)-binding Rossmann-fold domains"/>
    <property type="match status" value="1"/>
</dbReference>
<dbReference type="InterPro" id="IPR011032">
    <property type="entry name" value="GroES-like_sf"/>
</dbReference>
<comment type="similarity">
    <text evidence="2">Belongs to the zinc-containing alcohol dehydrogenase family.</text>
</comment>
<proteinExistence type="inferred from homology"/>
<dbReference type="GeneID" id="72006539"/>
<dbReference type="EMBL" id="JADCUA010000019">
    <property type="protein sequence ID" value="KAH9833190.1"/>
    <property type="molecule type" value="Genomic_DNA"/>
</dbReference>
<evidence type="ECO:0000256" key="5">
    <source>
        <dbReference type="ARBA" id="ARBA00023002"/>
    </source>
</evidence>
<dbReference type="InterPro" id="IPR013154">
    <property type="entry name" value="ADH-like_N"/>
</dbReference>
<evidence type="ECO:0000313" key="9">
    <source>
        <dbReference type="Proteomes" id="UP000814176"/>
    </source>
</evidence>
<evidence type="ECO:0000259" key="7">
    <source>
        <dbReference type="Pfam" id="PF08240"/>
    </source>
</evidence>
<evidence type="ECO:0000256" key="3">
    <source>
        <dbReference type="ARBA" id="ARBA00022723"/>
    </source>
</evidence>
<dbReference type="Pfam" id="PF00107">
    <property type="entry name" value="ADH_zinc_N"/>
    <property type="match status" value="1"/>
</dbReference>
<evidence type="ECO:0000313" key="8">
    <source>
        <dbReference type="EMBL" id="KAH9833190.1"/>
    </source>
</evidence>
<keyword evidence="3" id="KW-0479">Metal-binding</keyword>
<keyword evidence="5" id="KW-0560">Oxidoreductase</keyword>
<dbReference type="PANTHER" id="PTHR42940">
    <property type="entry name" value="ALCOHOL DEHYDROGENASE 1-RELATED"/>
    <property type="match status" value="1"/>
</dbReference>
<organism evidence="8 9">
    <name type="scientific">Rhodofomes roseus</name>
    <dbReference type="NCBI Taxonomy" id="34475"/>
    <lineage>
        <taxon>Eukaryota</taxon>
        <taxon>Fungi</taxon>
        <taxon>Dikarya</taxon>
        <taxon>Basidiomycota</taxon>
        <taxon>Agaricomycotina</taxon>
        <taxon>Agaricomycetes</taxon>
        <taxon>Polyporales</taxon>
        <taxon>Rhodofomes</taxon>
    </lineage>
</organism>
<protein>
    <submittedName>
        <fullName evidence="8">GroES-like protein</fullName>
    </submittedName>
</protein>
<dbReference type="RefSeq" id="XP_047775956.1">
    <property type="nucleotide sequence ID" value="XM_047925807.1"/>
</dbReference>
<comment type="cofactor">
    <cofactor evidence="1">
        <name>Zn(2+)</name>
        <dbReference type="ChEBI" id="CHEBI:29105"/>
    </cofactor>
</comment>
<dbReference type="Gene3D" id="3.90.180.10">
    <property type="entry name" value="Medium-chain alcohol dehydrogenases, catalytic domain"/>
    <property type="match status" value="1"/>
</dbReference>
<dbReference type="Proteomes" id="UP000814176">
    <property type="component" value="Unassembled WGS sequence"/>
</dbReference>
<feature type="domain" description="Alcohol dehydrogenase-like N-terminal" evidence="7">
    <location>
        <begin position="33"/>
        <end position="151"/>
    </location>
</feature>
<gene>
    <name evidence="8" type="ORF">C8Q71DRAFT_798306</name>
</gene>
<reference evidence="8 9" key="1">
    <citation type="journal article" date="2021" name="Environ. Microbiol.">
        <title>Gene family expansions and transcriptome signatures uncover fungal adaptations to wood decay.</title>
        <authorList>
            <person name="Hage H."/>
            <person name="Miyauchi S."/>
            <person name="Viragh M."/>
            <person name="Drula E."/>
            <person name="Min B."/>
            <person name="Chaduli D."/>
            <person name="Navarro D."/>
            <person name="Favel A."/>
            <person name="Norest M."/>
            <person name="Lesage-Meessen L."/>
            <person name="Balint B."/>
            <person name="Merenyi Z."/>
            <person name="de Eugenio L."/>
            <person name="Morin E."/>
            <person name="Martinez A.T."/>
            <person name="Baldrian P."/>
            <person name="Stursova M."/>
            <person name="Martinez M.J."/>
            <person name="Novotny C."/>
            <person name="Magnuson J.K."/>
            <person name="Spatafora J.W."/>
            <person name="Maurice S."/>
            <person name="Pangilinan J."/>
            <person name="Andreopoulos W."/>
            <person name="LaButti K."/>
            <person name="Hundley H."/>
            <person name="Na H."/>
            <person name="Kuo A."/>
            <person name="Barry K."/>
            <person name="Lipzen A."/>
            <person name="Henrissat B."/>
            <person name="Riley R."/>
            <person name="Ahrendt S."/>
            <person name="Nagy L.G."/>
            <person name="Grigoriev I.V."/>
            <person name="Martin F."/>
            <person name="Rosso M.N."/>
        </authorList>
    </citation>
    <scope>NUCLEOTIDE SEQUENCE [LARGE SCALE GENOMIC DNA]</scope>
    <source>
        <strain evidence="8 9">CIRM-BRFM 1785</strain>
    </source>
</reference>
<feature type="domain" description="Alcohol dehydrogenase-like C-terminal" evidence="6">
    <location>
        <begin position="191"/>
        <end position="313"/>
    </location>
</feature>
<comment type="caution">
    <text evidence="8">The sequence shown here is derived from an EMBL/GenBank/DDBJ whole genome shotgun (WGS) entry which is preliminary data.</text>
</comment>
<dbReference type="PANTHER" id="PTHR42940:SF7">
    <property type="entry name" value="ALCOHOL DEHYDROGENASE-LIKE N-TERMINAL DOMAIN-CONTAINING PROTEIN"/>
    <property type="match status" value="1"/>
</dbReference>
<keyword evidence="9" id="KW-1185">Reference proteome</keyword>
<sequence length="349" mass="37016">MTTTHPKTYKAYAFFEKDGPLKPIVLDWKDPAPGEVVIKVLACGVCASDEAVKGNFFQNQVYPRVPGHEVVGDVVAVAEGEQLWKVGDRVGAGWHGGHCNSCKRCRVGDFVTCPTGASCPTADKFFTPGVGRDGGYAEYTTLRSESLAGLPKDLDPAEIAPHLCAGVTTFNALRHMQSRAPDIVAVQGIGGLGHLAIQFARKMGFRTIALSTGTSKKELALSLGAHDFIAGTAAEQAAALQKLGGARLIMCTAPDAQAMSTLIGGLDYEGELLVVAVSGEAVAVPIPPLLTKRVVVRGWPYGTGADCEDTVQFARAHDVKVMVEKFALDQAQDAFDHRATARFRAVIVP</sequence>
<dbReference type="Pfam" id="PF08240">
    <property type="entry name" value="ADH_N"/>
    <property type="match status" value="1"/>
</dbReference>
<evidence type="ECO:0000256" key="4">
    <source>
        <dbReference type="ARBA" id="ARBA00022833"/>
    </source>
</evidence>
<evidence type="ECO:0000256" key="1">
    <source>
        <dbReference type="ARBA" id="ARBA00001947"/>
    </source>
</evidence>
<name>A0ABQ8K8M8_9APHY</name>
<dbReference type="InterPro" id="IPR036291">
    <property type="entry name" value="NAD(P)-bd_dom_sf"/>
</dbReference>